<proteinExistence type="predicted"/>
<accession>A0A4Z2FGZ7</accession>
<reference evidence="1 2" key="1">
    <citation type="submission" date="2019-03" db="EMBL/GenBank/DDBJ databases">
        <title>First draft genome of Liparis tanakae, snailfish: a comprehensive survey of snailfish specific genes.</title>
        <authorList>
            <person name="Kim W."/>
            <person name="Song I."/>
            <person name="Jeong J.-H."/>
            <person name="Kim D."/>
            <person name="Kim S."/>
            <person name="Ryu S."/>
            <person name="Song J.Y."/>
            <person name="Lee S.K."/>
        </authorList>
    </citation>
    <scope>NUCLEOTIDE SEQUENCE [LARGE SCALE GENOMIC DNA]</scope>
    <source>
        <tissue evidence="1">Muscle</tissue>
    </source>
</reference>
<protein>
    <submittedName>
        <fullName evidence="1">Uncharacterized protein</fullName>
    </submittedName>
</protein>
<dbReference type="AlphaFoldDB" id="A0A4Z2FGZ7"/>
<evidence type="ECO:0000313" key="1">
    <source>
        <dbReference type="EMBL" id="TNN40043.1"/>
    </source>
</evidence>
<keyword evidence="2" id="KW-1185">Reference proteome</keyword>
<evidence type="ECO:0000313" key="2">
    <source>
        <dbReference type="Proteomes" id="UP000314294"/>
    </source>
</evidence>
<organism evidence="1 2">
    <name type="scientific">Liparis tanakae</name>
    <name type="common">Tanaka's snailfish</name>
    <dbReference type="NCBI Taxonomy" id="230148"/>
    <lineage>
        <taxon>Eukaryota</taxon>
        <taxon>Metazoa</taxon>
        <taxon>Chordata</taxon>
        <taxon>Craniata</taxon>
        <taxon>Vertebrata</taxon>
        <taxon>Euteleostomi</taxon>
        <taxon>Actinopterygii</taxon>
        <taxon>Neopterygii</taxon>
        <taxon>Teleostei</taxon>
        <taxon>Neoteleostei</taxon>
        <taxon>Acanthomorphata</taxon>
        <taxon>Eupercaria</taxon>
        <taxon>Perciformes</taxon>
        <taxon>Cottioidei</taxon>
        <taxon>Cottales</taxon>
        <taxon>Liparidae</taxon>
        <taxon>Liparis</taxon>
    </lineage>
</organism>
<gene>
    <name evidence="1" type="ORF">EYF80_049778</name>
</gene>
<dbReference type="EMBL" id="SRLO01001223">
    <property type="protein sequence ID" value="TNN40043.1"/>
    <property type="molecule type" value="Genomic_DNA"/>
</dbReference>
<sequence length="59" mass="6629">MPTGAAAVRKKRSPFNPPVTFRGFTSSSLDCDPTLALLQRSSQWDSAIMPWWWFAIGQD</sequence>
<dbReference type="Proteomes" id="UP000314294">
    <property type="component" value="Unassembled WGS sequence"/>
</dbReference>
<name>A0A4Z2FGZ7_9TELE</name>
<comment type="caution">
    <text evidence="1">The sequence shown here is derived from an EMBL/GenBank/DDBJ whole genome shotgun (WGS) entry which is preliminary data.</text>
</comment>